<protein>
    <submittedName>
        <fullName evidence="2">Uncharacterized protein</fullName>
    </submittedName>
</protein>
<feature type="transmembrane region" description="Helical" evidence="1">
    <location>
        <begin position="156"/>
        <end position="174"/>
    </location>
</feature>
<evidence type="ECO:0000313" key="2">
    <source>
        <dbReference type="EMBL" id="RYR28347.1"/>
    </source>
</evidence>
<evidence type="ECO:0000313" key="3">
    <source>
        <dbReference type="Proteomes" id="UP000289738"/>
    </source>
</evidence>
<keyword evidence="1" id="KW-0812">Transmembrane</keyword>
<dbReference type="EMBL" id="SDMP01000011">
    <property type="protein sequence ID" value="RYR28347.1"/>
    <property type="molecule type" value="Genomic_DNA"/>
</dbReference>
<organism evidence="2 3">
    <name type="scientific">Arachis hypogaea</name>
    <name type="common">Peanut</name>
    <dbReference type="NCBI Taxonomy" id="3818"/>
    <lineage>
        <taxon>Eukaryota</taxon>
        <taxon>Viridiplantae</taxon>
        <taxon>Streptophyta</taxon>
        <taxon>Embryophyta</taxon>
        <taxon>Tracheophyta</taxon>
        <taxon>Spermatophyta</taxon>
        <taxon>Magnoliopsida</taxon>
        <taxon>eudicotyledons</taxon>
        <taxon>Gunneridae</taxon>
        <taxon>Pentapetalae</taxon>
        <taxon>rosids</taxon>
        <taxon>fabids</taxon>
        <taxon>Fabales</taxon>
        <taxon>Fabaceae</taxon>
        <taxon>Papilionoideae</taxon>
        <taxon>50 kb inversion clade</taxon>
        <taxon>dalbergioids sensu lato</taxon>
        <taxon>Dalbergieae</taxon>
        <taxon>Pterocarpus clade</taxon>
        <taxon>Arachis</taxon>
    </lineage>
</organism>
<evidence type="ECO:0000256" key="1">
    <source>
        <dbReference type="SAM" id="Phobius"/>
    </source>
</evidence>
<sequence>MRTGLILRGFSGSEYIPKRLRFSLKNDFVLVIKITKKIQDTAPFDPFPPSTPNPLIRLTIIKNQNSTQPPPSWKAAAPTLFSIHCPSQLSFSSLRVCRCAVAASPLLAVARRCFFPLPCVIYASLLLVLSGCHLFSAPRQSCRHCLFAPHRVSSSLLLCFAPCLAVAGSLPLVVSCSRCWVVSAPCHVSSPFWIRVTQPLLRDLIDLEKFPYGGVDLFIHVPHSQLVQLWFDFG</sequence>
<proteinExistence type="predicted"/>
<keyword evidence="1" id="KW-1133">Transmembrane helix</keyword>
<feature type="transmembrane region" description="Helical" evidence="1">
    <location>
        <begin position="114"/>
        <end position="135"/>
    </location>
</feature>
<dbReference type="Proteomes" id="UP000289738">
    <property type="component" value="Chromosome B01"/>
</dbReference>
<accession>A0A445API1</accession>
<keyword evidence="1" id="KW-0472">Membrane</keyword>
<dbReference type="AlphaFoldDB" id="A0A445API1"/>
<comment type="caution">
    <text evidence="2">The sequence shown here is derived from an EMBL/GenBank/DDBJ whole genome shotgun (WGS) entry which is preliminary data.</text>
</comment>
<reference evidence="2 3" key="1">
    <citation type="submission" date="2019-01" db="EMBL/GenBank/DDBJ databases">
        <title>Sequencing of cultivated peanut Arachis hypogaea provides insights into genome evolution and oil improvement.</title>
        <authorList>
            <person name="Chen X."/>
        </authorList>
    </citation>
    <scope>NUCLEOTIDE SEQUENCE [LARGE SCALE GENOMIC DNA]</scope>
    <source>
        <strain evidence="3">cv. Fuhuasheng</strain>
        <tissue evidence="2">Leaves</tissue>
    </source>
</reference>
<keyword evidence="3" id="KW-1185">Reference proteome</keyword>
<gene>
    <name evidence="2" type="ORF">Ahy_B01g052462</name>
</gene>
<name>A0A445API1_ARAHY</name>